<dbReference type="PROSITE" id="PS51257">
    <property type="entry name" value="PROKAR_LIPOPROTEIN"/>
    <property type="match status" value="1"/>
</dbReference>
<dbReference type="Proteomes" id="UP000269412">
    <property type="component" value="Unassembled WGS sequence"/>
</dbReference>
<dbReference type="EMBL" id="RBIQ01000007">
    <property type="protein sequence ID" value="RKR15043.1"/>
    <property type="molecule type" value="Genomic_DNA"/>
</dbReference>
<evidence type="ECO:0000313" key="2">
    <source>
        <dbReference type="Proteomes" id="UP000269412"/>
    </source>
</evidence>
<sequence>MKNIKYILPLLVISAFVACNDIEDVDLEAETEVAVEVPELTKGSVDFSTYVSLGNSLTAGFSDNALFKASQENSLPNILAKKFAMLGGGTFTQPLMNDNIGGLVLGGNLVINPQGDTLFMPRLVTTGGAPKDLADVIGPITPTTDFVLNNPTGPFNNIGVPGARSFHMIFQGYGNIVNFPAAANPYFIRMTGETPNASMLELAMAQNPTFFTLWAGNNDVLGYATSGGDGSSPITDKATFDFSISTLITSLTSGEAKGVVANIPYVTDIPHFTTVAYNALDPNDEENGADLVAQIPTLNMVYGALNQIFEVLDPSRVITFSTTEANGVVIYDETLPDLSAQITGVLSVSDTFSLFVQSLGLPESSVPLVATLMGNAYGQARQANENDLLVLPSSSIIGEVNNFSYQALLGFNLPPNLAAQFSVEGVSLPLIDKWVLLPSEQEEIRIATDDFNATIKAATDAAGLAFVDANALLTQLATTGIESGNLNLTSSLVTGGAFSLDGVHLTSRGYAMAANEFMKAIDVTYGTNFEASGNLVNIEDYPTNYSPALQ</sequence>
<dbReference type="InterPro" id="IPR036514">
    <property type="entry name" value="SGNH_hydro_sf"/>
</dbReference>
<reference evidence="1 2" key="1">
    <citation type="submission" date="2018-10" db="EMBL/GenBank/DDBJ databases">
        <title>Genomic Encyclopedia of Archaeal and Bacterial Type Strains, Phase II (KMG-II): from individual species to whole genera.</title>
        <authorList>
            <person name="Goeker M."/>
        </authorList>
    </citation>
    <scope>NUCLEOTIDE SEQUENCE [LARGE SCALE GENOMIC DNA]</scope>
    <source>
        <strain evidence="1 2">DSM 25230</strain>
    </source>
</reference>
<dbReference type="OrthoDB" id="9764164at2"/>
<dbReference type="Gene3D" id="3.40.50.1110">
    <property type="entry name" value="SGNH hydrolase"/>
    <property type="match status" value="1"/>
</dbReference>
<name>A0A495EES4_9FLAO</name>
<protein>
    <recommendedName>
        <fullName evidence="3">GDSL-like lipase/acylhydrolase family protein</fullName>
    </recommendedName>
</protein>
<keyword evidence="2" id="KW-1185">Reference proteome</keyword>
<proteinExistence type="predicted"/>
<evidence type="ECO:0008006" key="3">
    <source>
        <dbReference type="Google" id="ProtNLM"/>
    </source>
</evidence>
<dbReference type="RefSeq" id="WP_121064776.1">
    <property type="nucleotide sequence ID" value="NZ_RBIQ01000007.1"/>
</dbReference>
<accession>A0A495EES4</accession>
<dbReference type="SUPFAM" id="SSF52266">
    <property type="entry name" value="SGNH hydrolase"/>
    <property type="match status" value="2"/>
</dbReference>
<comment type="caution">
    <text evidence="1">The sequence shown here is derived from an EMBL/GenBank/DDBJ whole genome shotgun (WGS) entry which is preliminary data.</text>
</comment>
<organism evidence="1 2">
    <name type="scientific">Maribacter vaceletii</name>
    <dbReference type="NCBI Taxonomy" id="1206816"/>
    <lineage>
        <taxon>Bacteria</taxon>
        <taxon>Pseudomonadati</taxon>
        <taxon>Bacteroidota</taxon>
        <taxon>Flavobacteriia</taxon>
        <taxon>Flavobacteriales</taxon>
        <taxon>Flavobacteriaceae</taxon>
        <taxon>Maribacter</taxon>
    </lineage>
</organism>
<dbReference type="AlphaFoldDB" id="A0A495EES4"/>
<dbReference type="GO" id="GO:0016788">
    <property type="term" value="F:hydrolase activity, acting on ester bonds"/>
    <property type="evidence" value="ECO:0007669"/>
    <property type="project" value="UniProtKB-ARBA"/>
</dbReference>
<evidence type="ECO:0000313" key="1">
    <source>
        <dbReference type="EMBL" id="RKR15043.1"/>
    </source>
</evidence>
<gene>
    <name evidence="1" type="ORF">CLV91_1125</name>
</gene>